<sequence>MVEPVKDASLTGKIESLFSRDIFRTLDTDSSVVSASEGTKVEGKPKKPVEKLQSSEITPRLEPVITNPMSLEEKKAGRKRLISNAAASTKYEREEGFNGLEGFPYRFRCLASGLSESPFDGFSVAEEWAKVKEAIDGSMNPNPVQTSKKSGLGATRSGESSTIELGLPY</sequence>
<reference evidence="2" key="1">
    <citation type="submission" date="2021-01" db="EMBL/GenBank/DDBJ databases">
        <authorList>
            <person name="Kaushik A."/>
        </authorList>
    </citation>
    <scope>NUCLEOTIDE SEQUENCE</scope>
    <source>
        <strain evidence="2">AG2-2IIIB</strain>
    </source>
</reference>
<dbReference type="Proteomes" id="UP000663843">
    <property type="component" value="Unassembled WGS sequence"/>
</dbReference>
<accession>A0A8H3GZH2</accession>
<name>A0A8H3GZH2_9AGAM</name>
<evidence type="ECO:0000313" key="3">
    <source>
        <dbReference type="Proteomes" id="UP000663843"/>
    </source>
</evidence>
<feature type="compositionally biased region" description="Polar residues" evidence="1">
    <location>
        <begin position="139"/>
        <end position="149"/>
    </location>
</feature>
<evidence type="ECO:0000313" key="2">
    <source>
        <dbReference type="EMBL" id="CAE6476049.1"/>
    </source>
</evidence>
<comment type="caution">
    <text evidence="2">The sequence shown here is derived from an EMBL/GenBank/DDBJ whole genome shotgun (WGS) entry which is preliminary data.</text>
</comment>
<protein>
    <submittedName>
        <fullName evidence="2">Uncharacterized protein</fullName>
    </submittedName>
</protein>
<gene>
    <name evidence="2" type="ORF">RDB_LOCUS112357</name>
</gene>
<dbReference type="AlphaFoldDB" id="A0A8H3GZH2"/>
<organism evidence="2 3">
    <name type="scientific">Rhizoctonia solani</name>
    <dbReference type="NCBI Taxonomy" id="456999"/>
    <lineage>
        <taxon>Eukaryota</taxon>
        <taxon>Fungi</taxon>
        <taxon>Dikarya</taxon>
        <taxon>Basidiomycota</taxon>
        <taxon>Agaricomycotina</taxon>
        <taxon>Agaricomycetes</taxon>
        <taxon>Cantharellales</taxon>
        <taxon>Ceratobasidiaceae</taxon>
        <taxon>Rhizoctonia</taxon>
    </lineage>
</organism>
<proteinExistence type="predicted"/>
<dbReference type="EMBL" id="CAJMWT010003655">
    <property type="protein sequence ID" value="CAE6476049.1"/>
    <property type="molecule type" value="Genomic_DNA"/>
</dbReference>
<feature type="compositionally biased region" description="Basic and acidic residues" evidence="1">
    <location>
        <begin position="39"/>
        <end position="50"/>
    </location>
</feature>
<evidence type="ECO:0000256" key="1">
    <source>
        <dbReference type="SAM" id="MobiDB-lite"/>
    </source>
</evidence>
<feature type="region of interest" description="Disordered" evidence="1">
    <location>
        <begin position="136"/>
        <end position="169"/>
    </location>
</feature>
<feature type="region of interest" description="Disordered" evidence="1">
    <location>
        <begin position="34"/>
        <end position="54"/>
    </location>
</feature>